<dbReference type="SUPFAM" id="SSF52518">
    <property type="entry name" value="Thiamin diphosphate-binding fold (THDP-binding)"/>
    <property type="match status" value="1"/>
</dbReference>
<dbReference type="EMBL" id="MU006306">
    <property type="protein sequence ID" value="KAF2850595.1"/>
    <property type="molecule type" value="Genomic_DNA"/>
</dbReference>
<feature type="domain" description="Thiamine pyrophosphate enzyme central" evidence="4">
    <location>
        <begin position="145"/>
        <end position="270"/>
    </location>
</feature>
<dbReference type="AlphaFoldDB" id="A0A6A7B889"/>
<feature type="domain" description="Thiamine pyrophosphate enzyme N-terminal TPP-binding" evidence="5">
    <location>
        <begin position="20"/>
        <end position="102"/>
    </location>
</feature>
<sequence>MLDKTTEVPHQGCYSHHSCVRVLFGLHGGHLDAFLMGHANMSMRLVDTRHETVAVQAAERRAKASVLVQEEGGGGLGVCFVTVNSRFCNGIPGLATAFADHSFHDQFVLAKPITNFAHRIKNLISWGNVAALFASRLGPDPRAIKGLLRLLQESKRPVIVLGTGAKDAVPQTSTLVQTLHLPTFHSTKYSTTFPHTHSMSCGSATLLALLPTLSHQQPDLILLLSARTAFILGGRSGAKIPNTGCNIAQVDTAGGEIGRSFDVSLAVSASNALVAANSNTDP</sequence>
<dbReference type="GO" id="GO:0050660">
    <property type="term" value="F:flavin adenine dinucleotide binding"/>
    <property type="evidence" value="ECO:0007669"/>
    <property type="project" value="TreeGrafter"/>
</dbReference>
<dbReference type="InterPro" id="IPR045229">
    <property type="entry name" value="TPP_enz"/>
</dbReference>
<dbReference type="GO" id="GO:0003984">
    <property type="term" value="F:acetolactate synthase activity"/>
    <property type="evidence" value="ECO:0007669"/>
    <property type="project" value="TreeGrafter"/>
</dbReference>
<dbReference type="Pfam" id="PF00205">
    <property type="entry name" value="TPP_enzyme_M"/>
    <property type="match status" value="1"/>
</dbReference>
<keyword evidence="7" id="KW-1185">Reference proteome</keyword>
<evidence type="ECO:0000259" key="5">
    <source>
        <dbReference type="Pfam" id="PF02776"/>
    </source>
</evidence>
<dbReference type="Gene3D" id="3.40.50.1220">
    <property type="entry name" value="TPP-binding domain"/>
    <property type="match status" value="1"/>
</dbReference>
<dbReference type="InterPro" id="IPR012000">
    <property type="entry name" value="Thiamin_PyroP_enz_cen_dom"/>
</dbReference>
<evidence type="ECO:0000256" key="3">
    <source>
        <dbReference type="ARBA" id="ARBA00023052"/>
    </source>
</evidence>
<organism evidence="6 7">
    <name type="scientific">Plenodomus tracheiphilus IPT5</name>
    <dbReference type="NCBI Taxonomy" id="1408161"/>
    <lineage>
        <taxon>Eukaryota</taxon>
        <taxon>Fungi</taxon>
        <taxon>Dikarya</taxon>
        <taxon>Ascomycota</taxon>
        <taxon>Pezizomycotina</taxon>
        <taxon>Dothideomycetes</taxon>
        <taxon>Pleosporomycetidae</taxon>
        <taxon>Pleosporales</taxon>
        <taxon>Pleosporineae</taxon>
        <taxon>Leptosphaeriaceae</taxon>
        <taxon>Plenodomus</taxon>
    </lineage>
</organism>
<dbReference type="GO" id="GO:0005948">
    <property type="term" value="C:acetolactate synthase complex"/>
    <property type="evidence" value="ECO:0007669"/>
    <property type="project" value="TreeGrafter"/>
</dbReference>
<evidence type="ECO:0000256" key="1">
    <source>
        <dbReference type="ARBA" id="ARBA00001964"/>
    </source>
</evidence>
<dbReference type="Gene3D" id="3.40.50.970">
    <property type="match status" value="1"/>
</dbReference>
<dbReference type="InterPro" id="IPR029035">
    <property type="entry name" value="DHS-like_NAD/FAD-binding_dom"/>
</dbReference>
<comment type="similarity">
    <text evidence="2">Belongs to the TPP enzyme family.</text>
</comment>
<dbReference type="PANTHER" id="PTHR18968:SF166">
    <property type="entry name" value="2-HYDROXYACYL-COA LYASE 2"/>
    <property type="match status" value="1"/>
</dbReference>
<dbReference type="SUPFAM" id="SSF52467">
    <property type="entry name" value="DHS-like NAD/FAD-binding domain"/>
    <property type="match status" value="1"/>
</dbReference>
<accession>A0A6A7B889</accession>
<keyword evidence="3" id="KW-0786">Thiamine pyrophosphate</keyword>
<evidence type="ECO:0000256" key="2">
    <source>
        <dbReference type="ARBA" id="ARBA00007812"/>
    </source>
</evidence>
<dbReference type="Proteomes" id="UP000799423">
    <property type="component" value="Unassembled WGS sequence"/>
</dbReference>
<evidence type="ECO:0000313" key="7">
    <source>
        <dbReference type="Proteomes" id="UP000799423"/>
    </source>
</evidence>
<comment type="cofactor">
    <cofactor evidence="1">
        <name>thiamine diphosphate</name>
        <dbReference type="ChEBI" id="CHEBI:58937"/>
    </cofactor>
</comment>
<dbReference type="GO" id="GO:0009099">
    <property type="term" value="P:L-valine biosynthetic process"/>
    <property type="evidence" value="ECO:0007669"/>
    <property type="project" value="TreeGrafter"/>
</dbReference>
<dbReference type="GO" id="GO:0030976">
    <property type="term" value="F:thiamine pyrophosphate binding"/>
    <property type="evidence" value="ECO:0007669"/>
    <property type="project" value="InterPro"/>
</dbReference>
<dbReference type="GO" id="GO:0000287">
    <property type="term" value="F:magnesium ion binding"/>
    <property type="evidence" value="ECO:0007669"/>
    <property type="project" value="InterPro"/>
</dbReference>
<dbReference type="OrthoDB" id="10006023at2759"/>
<evidence type="ECO:0000259" key="4">
    <source>
        <dbReference type="Pfam" id="PF00205"/>
    </source>
</evidence>
<name>A0A6A7B889_9PLEO</name>
<dbReference type="InterPro" id="IPR012001">
    <property type="entry name" value="Thiamin_PyroP_enz_TPP-bd_dom"/>
</dbReference>
<dbReference type="CDD" id="cd07035">
    <property type="entry name" value="TPP_PYR_POX_like"/>
    <property type="match status" value="1"/>
</dbReference>
<dbReference type="Pfam" id="PF02776">
    <property type="entry name" value="TPP_enzyme_N"/>
    <property type="match status" value="1"/>
</dbReference>
<protein>
    <submittedName>
        <fullName evidence="6">Uncharacterized protein</fullName>
    </submittedName>
</protein>
<reference evidence="6" key="1">
    <citation type="submission" date="2020-01" db="EMBL/GenBank/DDBJ databases">
        <authorList>
            <consortium name="DOE Joint Genome Institute"/>
            <person name="Haridas S."/>
            <person name="Albert R."/>
            <person name="Binder M."/>
            <person name="Bloem J."/>
            <person name="Labutti K."/>
            <person name="Salamov A."/>
            <person name="Andreopoulos B."/>
            <person name="Baker S.E."/>
            <person name="Barry K."/>
            <person name="Bills G."/>
            <person name="Bluhm B.H."/>
            <person name="Cannon C."/>
            <person name="Castanera R."/>
            <person name="Culley D.E."/>
            <person name="Daum C."/>
            <person name="Ezra D."/>
            <person name="Gonzalez J.B."/>
            <person name="Henrissat B."/>
            <person name="Kuo A."/>
            <person name="Liang C."/>
            <person name="Lipzen A."/>
            <person name="Lutzoni F."/>
            <person name="Magnuson J."/>
            <person name="Mondo S."/>
            <person name="Nolan M."/>
            <person name="Ohm R."/>
            <person name="Pangilinan J."/>
            <person name="Park H.-J."/>
            <person name="Ramirez L."/>
            <person name="Alfaro M."/>
            <person name="Sun H."/>
            <person name="Tritt A."/>
            <person name="Yoshinaga Y."/>
            <person name="Zwiers L.-H."/>
            <person name="Turgeon B.G."/>
            <person name="Goodwin S.B."/>
            <person name="Spatafora J.W."/>
            <person name="Crous P.W."/>
            <person name="Grigoriev I.V."/>
        </authorList>
    </citation>
    <scope>NUCLEOTIDE SEQUENCE</scope>
    <source>
        <strain evidence="6">IPT5</strain>
    </source>
</reference>
<proteinExistence type="inferred from homology"/>
<dbReference type="InterPro" id="IPR029061">
    <property type="entry name" value="THDP-binding"/>
</dbReference>
<dbReference type="PANTHER" id="PTHR18968">
    <property type="entry name" value="THIAMINE PYROPHOSPHATE ENZYMES"/>
    <property type="match status" value="1"/>
</dbReference>
<dbReference type="GO" id="GO:0009097">
    <property type="term" value="P:isoleucine biosynthetic process"/>
    <property type="evidence" value="ECO:0007669"/>
    <property type="project" value="TreeGrafter"/>
</dbReference>
<gene>
    <name evidence="6" type="ORF">T440DRAFT_489779</name>
</gene>
<evidence type="ECO:0000313" key="6">
    <source>
        <dbReference type="EMBL" id="KAF2850595.1"/>
    </source>
</evidence>